<dbReference type="PANTHER" id="PTHR31407">
    <property type="match status" value="1"/>
</dbReference>
<feature type="signal peptide" evidence="2">
    <location>
        <begin position="1"/>
        <end position="17"/>
    </location>
</feature>
<dbReference type="GO" id="GO:0015979">
    <property type="term" value="P:photosynthesis"/>
    <property type="evidence" value="ECO:0007669"/>
    <property type="project" value="InterPro"/>
</dbReference>
<dbReference type="InterPro" id="IPR016123">
    <property type="entry name" value="Mog1/PsbP_a/b/a-sand"/>
</dbReference>
<evidence type="ECO:0000259" key="3">
    <source>
        <dbReference type="Pfam" id="PF01789"/>
    </source>
</evidence>
<dbReference type="GO" id="GO:0019898">
    <property type="term" value="C:extrinsic component of membrane"/>
    <property type="evidence" value="ECO:0007669"/>
    <property type="project" value="InterPro"/>
</dbReference>
<feature type="region of interest" description="Disordered" evidence="1">
    <location>
        <begin position="34"/>
        <end position="66"/>
    </location>
</feature>
<accession>A0A7S0LTU7</accession>
<sequence>MTVAVFLHAALPGLLSCAPRTSLTRTHRAPFGPRCCMLPSPPSPSPPSPPSPLTRPSPPSPPSTLAAKDAVKEDGADGQDRTFSDGWSGAGRFADEDALPLSFWLLGPNPRRAVLPTLAIWGLLAPTTNLWGSGSFLLSLFSEFARERRLDTFYPVSSRPLYPYSGGYLDYEAGGYKRYLDETRRFEFRYPARYVQDTTVYLRNADAAYKRRMMDPTLAATPSARPLRQSTGPEVAFGPPGETGAENLSVVIGSLQPGFTLRGTLGPPAQAAERLLQATIAKPGVREPSLLGASERLSARSGTPLYQFEYRVDYPGLEQEPTYTVCVVGASSDTLFTFASRVPTAAWRLHADELREAALSFVLL</sequence>
<dbReference type="AlphaFoldDB" id="A0A7S0LTU7"/>
<proteinExistence type="predicted"/>
<protein>
    <recommendedName>
        <fullName evidence="3">PsbP C-terminal domain-containing protein</fullName>
    </recommendedName>
</protein>
<dbReference type="Gene3D" id="3.40.1000.10">
    <property type="entry name" value="Mog1/PsbP, alpha/beta/alpha sandwich"/>
    <property type="match status" value="1"/>
</dbReference>
<dbReference type="GO" id="GO:0005509">
    <property type="term" value="F:calcium ion binding"/>
    <property type="evidence" value="ECO:0007669"/>
    <property type="project" value="InterPro"/>
</dbReference>
<dbReference type="SUPFAM" id="SSF55724">
    <property type="entry name" value="Mog1p/PsbP-like"/>
    <property type="match status" value="1"/>
</dbReference>
<feature type="chain" id="PRO_5031001906" description="PsbP C-terminal domain-containing protein" evidence="2">
    <location>
        <begin position="18"/>
        <end position="364"/>
    </location>
</feature>
<dbReference type="Pfam" id="PF01789">
    <property type="entry name" value="PsbP"/>
    <property type="match status" value="1"/>
</dbReference>
<dbReference type="PANTHER" id="PTHR31407:SF16">
    <property type="entry name" value="PSBP DOMAIN-CONTAINING PROTEIN 7, CHLOROPLASTIC"/>
    <property type="match status" value="1"/>
</dbReference>
<evidence type="ECO:0000256" key="2">
    <source>
        <dbReference type="SAM" id="SignalP"/>
    </source>
</evidence>
<dbReference type="GO" id="GO:0009523">
    <property type="term" value="C:photosystem II"/>
    <property type="evidence" value="ECO:0007669"/>
    <property type="project" value="InterPro"/>
</dbReference>
<dbReference type="EMBL" id="HBEY01051939">
    <property type="protein sequence ID" value="CAD8621621.1"/>
    <property type="molecule type" value="Transcribed_RNA"/>
</dbReference>
<feature type="compositionally biased region" description="Pro residues" evidence="1">
    <location>
        <begin position="39"/>
        <end position="62"/>
    </location>
</feature>
<organism evidence="4">
    <name type="scientific">Coccolithus braarudii</name>
    <dbReference type="NCBI Taxonomy" id="221442"/>
    <lineage>
        <taxon>Eukaryota</taxon>
        <taxon>Haptista</taxon>
        <taxon>Haptophyta</taxon>
        <taxon>Prymnesiophyceae</taxon>
        <taxon>Coccolithales</taxon>
        <taxon>Coccolithaceae</taxon>
        <taxon>Coccolithus</taxon>
    </lineage>
</organism>
<keyword evidence="2" id="KW-0732">Signal</keyword>
<evidence type="ECO:0000313" key="4">
    <source>
        <dbReference type="EMBL" id="CAD8621621.1"/>
    </source>
</evidence>
<dbReference type="InterPro" id="IPR002683">
    <property type="entry name" value="PsbP_C"/>
</dbReference>
<evidence type="ECO:0000256" key="1">
    <source>
        <dbReference type="SAM" id="MobiDB-lite"/>
    </source>
</evidence>
<gene>
    <name evidence="4" type="ORF">CPEL01642_LOCUS25004</name>
</gene>
<feature type="domain" description="PsbP C-terminal" evidence="3">
    <location>
        <begin position="175"/>
        <end position="361"/>
    </location>
</feature>
<name>A0A7S0LTU7_9EUKA</name>
<reference evidence="4" key="1">
    <citation type="submission" date="2021-01" db="EMBL/GenBank/DDBJ databases">
        <authorList>
            <person name="Corre E."/>
            <person name="Pelletier E."/>
            <person name="Niang G."/>
            <person name="Scheremetjew M."/>
            <person name="Finn R."/>
            <person name="Kale V."/>
            <person name="Holt S."/>
            <person name="Cochrane G."/>
            <person name="Meng A."/>
            <person name="Brown T."/>
            <person name="Cohen L."/>
        </authorList>
    </citation>
    <scope>NUCLEOTIDE SEQUENCE</scope>
    <source>
        <strain evidence="4">PLY182g</strain>
    </source>
</reference>